<dbReference type="Pfam" id="PF17528">
    <property type="entry name" value="HdcB"/>
    <property type="match status" value="1"/>
</dbReference>
<organism evidence="1 2">
    <name type="scientific">Bombilactobacillus bombi</name>
    <dbReference type="NCBI Taxonomy" id="1303590"/>
    <lineage>
        <taxon>Bacteria</taxon>
        <taxon>Bacillati</taxon>
        <taxon>Bacillota</taxon>
        <taxon>Bacilli</taxon>
        <taxon>Lactobacillales</taxon>
        <taxon>Lactobacillaceae</taxon>
        <taxon>Bombilactobacillus</taxon>
    </lineage>
</organism>
<gene>
    <name evidence="1" type="ORF">DS832_02555</name>
</gene>
<dbReference type="EMBL" id="QOCS01000006">
    <property type="protein sequence ID" value="RHW48213.1"/>
    <property type="molecule type" value="Genomic_DNA"/>
</dbReference>
<name>A0A3R6YQ52_9LACO</name>
<dbReference type="RefSeq" id="WP_118910204.1">
    <property type="nucleotide sequence ID" value="NZ_QOCS01000006.1"/>
</dbReference>
<protein>
    <recommendedName>
        <fullName evidence="3">YokE-like PH domain-containing protein</fullName>
    </recommendedName>
</protein>
<comment type="caution">
    <text evidence="1">The sequence shown here is derived from an EMBL/GenBank/DDBJ whole genome shotgun (WGS) entry which is preliminary data.</text>
</comment>
<evidence type="ECO:0000313" key="1">
    <source>
        <dbReference type="EMBL" id="RHW48213.1"/>
    </source>
</evidence>
<proteinExistence type="predicted"/>
<dbReference type="GO" id="GO:0006547">
    <property type="term" value="P:L-histidine metabolic process"/>
    <property type="evidence" value="ECO:0007669"/>
    <property type="project" value="InterPro"/>
</dbReference>
<dbReference type="Proteomes" id="UP000284822">
    <property type="component" value="Unassembled WGS sequence"/>
</dbReference>
<dbReference type="AlphaFoldDB" id="A0A3R6YQ52"/>
<dbReference type="InterPro" id="IPR035227">
    <property type="entry name" value="HdcB"/>
</dbReference>
<evidence type="ECO:0000313" key="2">
    <source>
        <dbReference type="Proteomes" id="UP000284822"/>
    </source>
</evidence>
<reference evidence="1 2" key="1">
    <citation type="submission" date="2018-07" db="EMBL/GenBank/DDBJ databases">
        <title>Genome sequences of six Lactobacillus spp. isolated from bumble bee guts.</title>
        <authorList>
            <person name="Motta E.V.S."/>
            <person name="Moran N.A."/>
        </authorList>
    </citation>
    <scope>NUCLEOTIDE SEQUENCE [LARGE SCALE GENOMIC DNA]</scope>
    <source>
        <strain evidence="1 2">LV-8.1</strain>
    </source>
</reference>
<accession>A0A3R6YQ52</accession>
<sequence length="183" mass="21452">MDDYRNQNLKKIDKLLSDCDINSGKQLVKEIVSNIDDRIVELLLSRDSNQYYILTSTRNDVFLMSFVKNDYNSVDLQKDKKINICKAKFIKGTPNGELIITFPNKEWHLKNIIKGRVFDFLQDVKPVNINNAFYDSSIRGEFHQLLDPDHAEEIDKLRRYMQEGHISHYEYDDYNPSISKAGK</sequence>
<evidence type="ECO:0008006" key="3">
    <source>
        <dbReference type="Google" id="ProtNLM"/>
    </source>
</evidence>